<comment type="caution">
    <text evidence="1">The sequence shown here is derived from an EMBL/GenBank/DDBJ whole genome shotgun (WGS) entry which is preliminary data.</text>
</comment>
<accession>A0ABT3I3Y0</accession>
<dbReference type="EMBL" id="JAPDHW010000029">
    <property type="protein sequence ID" value="MCW3170781.1"/>
    <property type="molecule type" value="Genomic_DNA"/>
</dbReference>
<dbReference type="Proteomes" id="UP001163731">
    <property type="component" value="Unassembled WGS sequence"/>
</dbReference>
<name>A0ABT3I3Y0_9FLAO</name>
<sequence length="90" mass="9415">MGDDGKVEIESTKEISFKTGGSSIVMCEDGNITITGKNITIEGMNTTKVIGHKQTDMGKCDGNPGVVVNDNVLINGSIVTIKGSTQVDIN</sequence>
<evidence type="ECO:0000313" key="2">
    <source>
        <dbReference type="Proteomes" id="UP001163731"/>
    </source>
</evidence>
<dbReference type="RefSeq" id="WP_264751911.1">
    <property type="nucleotide sequence ID" value="NZ_JAPDHW010000029.1"/>
</dbReference>
<keyword evidence="2" id="KW-1185">Reference proteome</keyword>
<reference evidence="1" key="1">
    <citation type="submission" date="2022-10" db="EMBL/GenBank/DDBJ databases">
        <title>Chryseobacterium babae sp. nov. isolated from the gut of the beetle Oryctes rhinoceros, and Chryseobacterium kimseyorum sp. nov., isolated from a stick insect rearing cage.</title>
        <authorList>
            <person name="Shelomi M."/>
            <person name="Han C.-J."/>
            <person name="Chen W.-M."/>
            <person name="Chen H.-K."/>
            <person name="Liaw S.-J."/>
            <person name="Muhle E."/>
            <person name="Clermont D."/>
        </authorList>
    </citation>
    <scope>NUCLEOTIDE SEQUENCE</scope>
    <source>
        <strain evidence="1">09-1422</strain>
    </source>
</reference>
<protein>
    <submittedName>
        <fullName evidence="1">Uncharacterized protein</fullName>
    </submittedName>
</protein>
<organism evidence="1 2">
    <name type="scientific">Chryseobacterium kimseyorum</name>
    <dbReference type="NCBI Taxonomy" id="2984028"/>
    <lineage>
        <taxon>Bacteria</taxon>
        <taxon>Pseudomonadati</taxon>
        <taxon>Bacteroidota</taxon>
        <taxon>Flavobacteriia</taxon>
        <taxon>Flavobacteriales</taxon>
        <taxon>Weeksellaceae</taxon>
        <taxon>Chryseobacterium group</taxon>
        <taxon>Chryseobacterium</taxon>
    </lineage>
</organism>
<gene>
    <name evidence="1" type="ORF">OMO38_19805</name>
</gene>
<evidence type="ECO:0000313" key="1">
    <source>
        <dbReference type="EMBL" id="MCW3170781.1"/>
    </source>
</evidence>
<proteinExistence type="predicted"/>